<accession>A0A1C4VE04</accession>
<feature type="transmembrane region" description="Helical" evidence="7">
    <location>
        <begin position="224"/>
        <end position="244"/>
    </location>
</feature>
<name>A0A1C4VE04_MICEC</name>
<dbReference type="GO" id="GO:0070069">
    <property type="term" value="C:cytochrome complex"/>
    <property type="evidence" value="ECO:0007669"/>
    <property type="project" value="TreeGrafter"/>
</dbReference>
<dbReference type="GO" id="GO:0019646">
    <property type="term" value="P:aerobic electron transport chain"/>
    <property type="evidence" value="ECO:0007669"/>
    <property type="project" value="TreeGrafter"/>
</dbReference>
<dbReference type="RefSeq" id="WP_088980728.1">
    <property type="nucleotide sequence ID" value="NZ_LT607413.1"/>
</dbReference>
<dbReference type="Pfam" id="PF02322">
    <property type="entry name" value="Cyt_bd_oxida_II"/>
    <property type="match status" value="1"/>
</dbReference>
<dbReference type="GO" id="GO:0016682">
    <property type="term" value="F:oxidoreductase activity, acting on diphenols and related substances as donors, oxygen as acceptor"/>
    <property type="evidence" value="ECO:0007669"/>
    <property type="project" value="TreeGrafter"/>
</dbReference>
<evidence type="ECO:0000256" key="1">
    <source>
        <dbReference type="ARBA" id="ARBA00004651"/>
    </source>
</evidence>
<sequence>MELAWYALLGVFFAAYLVLGGYDYGTGLMLARSGDPAARRGLLNAVGPFFLGNEVWLIAAVGILFGAFPILEGELLAGLYPAFAGAVTGVILVTAAVQLRSRPASRWARTAWDRVIVVGSALAALGWGAVLAGMLQGVPLNEEGRVEGIGHLFTPFALAAAVTMVALVAVHGAAFLALRLPVDEAGPVAALGRRLVPVALAAGVVTTVVALLSDRVRDAAQQPLAAIAMPVLLVVALLVAWVGFGRRSPGLAFTATSVTLALPVLLVGATLWPNALYSTIDPAASLTVADAAASGPTLRLLTWLTVPLLPALLGFQVMLWWVFRGRTGGRAPVYW</sequence>
<keyword evidence="6 7" id="KW-0472">Membrane</keyword>
<feature type="transmembrane region" description="Helical" evidence="7">
    <location>
        <begin position="6"/>
        <end position="25"/>
    </location>
</feature>
<evidence type="ECO:0000256" key="3">
    <source>
        <dbReference type="ARBA" id="ARBA00022475"/>
    </source>
</evidence>
<comment type="similarity">
    <text evidence="2">Belongs to the cytochrome ubiquinol oxidase subunit 2 family.</text>
</comment>
<evidence type="ECO:0000256" key="7">
    <source>
        <dbReference type="SAM" id="Phobius"/>
    </source>
</evidence>
<feature type="transmembrane region" description="Helical" evidence="7">
    <location>
        <begin position="77"/>
        <end position="99"/>
    </location>
</feature>
<feature type="transmembrane region" description="Helical" evidence="7">
    <location>
        <begin position="156"/>
        <end position="182"/>
    </location>
</feature>
<dbReference type="PANTHER" id="PTHR43141:SF4">
    <property type="entry name" value="CYTOCHROME BD2 SUBUNIT II"/>
    <property type="match status" value="1"/>
</dbReference>
<dbReference type="InterPro" id="IPR003317">
    <property type="entry name" value="Cyt-d_oxidase_su2"/>
</dbReference>
<evidence type="ECO:0000256" key="2">
    <source>
        <dbReference type="ARBA" id="ARBA00007543"/>
    </source>
</evidence>
<evidence type="ECO:0000256" key="5">
    <source>
        <dbReference type="ARBA" id="ARBA00022989"/>
    </source>
</evidence>
<feature type="transmembrane region" description="Helical" evidence="7">
    <location>
        <begin position="300"/>
        <end position="323"/>
    </location>
</feature>
<organism evidence="8 9">
    <name type="scientific">Micromonospora echinospora</name>
    <name type="common">Micromonospora purpurea</name>
    <dbReference type="NCBI Taxonomy" id="1877"/>
    <lineage>
        <taxon>Bacteria</taxon>
        <taxon>Bacillati</taxon>
        <taxon>Actinomycetota</taxon>
        <taxon>Actinomycetes</taxon>
        <taxon>Micromonosporales</taxon>
        <taxon>Micromonosporaceae</taxon>
        <taxon>Micromonospora</taxon>
    </lineage>
</organism>
<feature type="transmembrane region" description="Helical" evidence="7">
    <location>
        <begin position="194"/>
        <end position="212"/>
    </location>
</feature>
<dbReference type="GO" id="GO:0005886">
    <property type="term" value="C:plasma membrane"/>
    <property type="evidence" value="ECO:0007669"/>
    <property type="project" value="UniProtKB-SubCell"/>
</dbReference>
<feature type="transmembrane region" description="Helical" evidence="7">
    <location>
        <begin position="111"/>
        <end position="136"/>
    </location>
</feature>
<proteinExistence type="inferred from homology"/>
<comment type="subcellular location">
    <subcellularLocation>
        <location evidence="1">Cell membrane</location>
        <topology evidence="1">Multi-pass membrane protein</topology>
    </subcellularLocation>
</comment>
<dbReference type="GO" id="GO:0009055">
    <property type="term" value="F:electron transfer activity"/>
    <property type="evidence" value="ECO:0007669"/>
    <property type="project" value="TreeGrafter"/>
</dbReference>
<evidence type="ECO:0000313" key="9">
    <source>
        <dbReference type="Proteomes" id="UP000198253"/>
    </source>
</evidence>
<keyword evidence="9" id="KW-1185">Reference proteome</keyword>
<protein>
    <submittedName>
        <fullName evidence="8">Cytochrome d oxidase, subunit II (CydB)</fullName>
    </submittedName>
</protein>
<keyword evidence="5 7" id="KW-1133">Transmembrane helix</keyword>
<reference evidence="9" key="1">
    <citation type="submission" date="2016-06" db="EMBL/GenBank/DDBJ databases">
        <authorList>
            <person name="Varghese N."/>
            <person name="Submissions Spin"/>
        </authorList>
    </citation>
    <scope>NUCLEOTIDE SEQUENCE [LARGE SCALE GENOMIC DNA]</scope>
    <source>
        <strain evidence="9">DSM 43816</strain>
    </source>
</reference>
<dbReference type="Proteomes" id="UP000198253">
    <property type="component" value="Chromosome I"/>
</dbReference>
<gene>
    <name evidence="8" type="ORF">GA0070618_1181</name>
</gene>
<evidence type="ECO:0000313" key="8">
    <source>
        <dbReference type="EMBL" id="SCE82260.1"/>
    </source>
</evidence>
<dbReference type="EMBL" id="LT607413">
    <property type="protein sequence ID" value="SCE82260.1"/>
    <property type="molecule type" value="Genomic_DNA"/>
</dbReference>
<keyword evidence="4 7" id="KW-0812">Transmembrane</keyword>
<feature type="transmembrane region" description="Helical" evidence="7">
    <location>
        <begin position="46"/>
        <end position="71"/>
    </location>
</feature>
<dbReference type="PANTHER" id="PTHR43141">
    <property type="entry name" value="CYTOCHROME BD2 SUBUNIT II"/>
    <property type="match status" value="1"/>
</dbReference>
<evidence type="ECO:0000256" key="6">
    <source>
        <dbReference type="ARBA" id="ARBA00023136"/>
    </source>
</evidence>
<dbReference type="InParanoid" id="A0A1C4VE04"/>
<evidence type="ECO:0000256" key="4">
    <source>
        <dbReference type="ARBA" id="ARBA00022692"/>
    </source>
</evidence>
<dbReference type="OrthoDB" id="9776710at2"/>
<keyword evidence="3" id="KW-1003">Cell membrane</keyword>
<dbReference type="AlphaFoldDB" id="A0A1C4VE04"/>
<feature type="transmembrane region" description="Helical" evidence="7">
    <location>
        <begin position="251"/>
        <end position="272"/>
    </location>
</feature>